<dbReference type="Proteomes" id="UP000712281">
    <property type="component" value="Unassembled WGS sequence"/>
</dbReference>
<protein>
    <submittedName>
        <fullName evidence="2">Uncharacterized protein</fullName>
    </submittedName>
</protein>
<organism evidence="2 3">
    <name type="scientific">Brassica cretica</name>
    <name type="common">Mustard</name>
    <dbReference type="NCBI Taxonomy" id="69181"/>
    <lineage>
        <taxon>Eukaryota</taxon>
        <taxon>Viridiplantae</taxon>
        <taxon>Streptophyta</taxon>
        <taxon>Embryophyta</taxon>
        <taxon>Tracheophyta</taxon>
        <taxon>Spermatophyta</taxon>
        <taxon>Magnoliopsida</taxon>
        <taxon>eudicotyledons</taxon>
        <taxon>Gunneridae</taxon>
        <taxon>Pentapetalae</taxon>
        <taxon>rosids</taxon>
        <taxon>malvids</taxon>
        <taxon>Brassicales</taxon>
        <taxon>Brassicaceae</taxon>
        <taxon>Brassiceae</taxon>
        <taxon>Brassica</taxon>
    </lineage>
</organism>
<evidence type="ECO:0000256" key="1">
    <source>
        <dbReference type="SAM" id="MobiDB-lite"/>
    </source>
</evidence>
<proteinExistence type="predicted"/>
<dbReference type="AlphaFoldDB" id="A0A8S9MND6"/>
<name>A0A8S9MND6_BRACR</name>
<accession>A0A8S9MND6</accession>
<reference evidence="2" key="1">
    <citation type="submission" date="2019-12" db="EMBL/GenBank/DDBJ databases">
        <title>Genome sequencing and annotation of Brassica cretica.</title>
        <authorList>
            <person name="Studholme D.J."/>
            <person name="Sarris P.F."/>
        </authorList>
    </citation>
    <scope>NUCLEOTIDE SEQUENCE</scope>
    <source>
        <strain evidence="2">PFS-001/15</strain>
        <tissue evidence="2">Leaf</tissue>
    </source>
</reference>
<evidence type="ECO:0000313" key="2">
    <source>
        <dbReference type="EMBL" id="KAF2618553.1"/>
    </source>
</evidence>
<evidence type="ECO:0000313" key="3">
    <source>
        <dbReference type="Proteomes" id="UP000712281"/>
    </source>
</evidence>
<sequence>MDKWIWANEHGLAKFTALHVTNAPATANRDTNDRGLTHAGPAAATSAHHSVLWVPRST</sequence>
<comment type="caution">
    <text evidence="2">The sequence shown here is derived from an EMBL/GenBank/DDBJ whole genome shotgun (WGS) entry which is preliminary data.</text>
</comment>
<gene>
    <name evidence="2" type="ORF">F2Q68_00042478</name>
</gene>
<dbReference type="EMBL" id="QGKW02000007">
    <property type="protein sequence ID" value="KAF2618553.1"/>
    <property type="molecule type" value="Genomic_DNA"/>
</dbReference>
<feature type="region of interest" description="Disordered" evidence="1">
    <location>
        <begin position="26"/>
        <end position="58"/>
    </location>
</feature>